<keyword evidence="3" id="KW-1185">Reference proteome</keyword>
<evidence type="ECO:0000256" key="1">
    <source>
        <dbReference type="SAM" id="Phobius"/>
    </source>
</evidence>
<sequence>MEILLISGLVVFLGRILQDLAFNFKIEMFNRGKLSGVFGINFIESIIGMYVIAMVVQYIGEDPRLLIFLGLGSAVGGITVIKIRDRINRKKIGMRQYYARISFTGNSDLVETLGKDGFIFTVEEREFTDGIKRTVLEGSLLNRARKERLKKHLDSRPDLFVTIIPAREVYVV</sequence>
<feature type="transmembrane region" description="Helical" evidence="1">
    <location>
        <begin position="6"/>
        <end position="24"/>
    </location>
</feature>
<protein>
    <recommendedName>
        <fullName evidence="4">DUF5698 domain-containing protein</fullName>
    </recommendedName>
</protein>
<organism evidence="2 3">
    <name type="scientific">Spirochaeta isovalerica</name>
    <dbReference type="NCBI Taxonomy" id="150"/>
    <lineage>
        <taxon>Bacteria</taxon>
        <taxon>Pseudomonadati</taxon>
        <taxon>Spirochaetota</taxon>
        <taxon>Spirochaetia</taxon>
        <taxon>Spirochaetales</taxon>
        <taxon>Spirochaetaceae</taxon>
        <taxon>Spirochaeta</taxon>
    </lineage>
</organism>
<comment type="caution">
    <text evidence="2">The sequence shown here is derived from an EMBL/GenBank/DDBJ whole genome shotgun (WGS) entry which is preliminary data.</text>
</comment>
<keyword evidence="1" id="KW-0472">Membrane</keyword>
<accession>A0A841R8R0</accession>
<feature type="transmembrane region" description="Helical" evidence="1">
    <location>
        <begin position="36"/>
        <end position="59"/>
    </location>
</feature>
<feature type="transmembrane region" description="Helical" evidence="1">
    <location>
        <begin position="65"/>
        <end position="83"/>
    </location>
</feature>
<dbReference type="EMBL" id="JACHGJ010000002">
    <property type="protein sequence ID" value="MBB6479420.1"/>
    <property type="molecule type" value="Genomic_DNA"/>
</dbReference>
<evidence type="ECO:0000313" key="2">
    <source>
        <dbReference type="EMBL" id="MBB6479420.1"/>
    </source>
</evidence>
<proteinExistence type="predicted"/>
<name>A0A841R8R0_9SPIO</name>
<gene>
    <name evidence="2" type="ORF">HNR50_001078</name>
</gene>
<keyword evidence="1" id="KW-0812">Transmembrane</keyword>
<dbReference type="AlphaFoldDB" id="A0A841R8R0"/>
<evidence type="ECO:0000313" key="3">
    <source>
        <dbReference type="Proteomes" id="UP000587760"/>
    </source>
</evidence>
<keyword evidence="1" id="KW-1133">Transmembrane helix</keyword>
<evidence type="ECO:0008006" key="4">
    <source>
        <dbReference type="Google" id="ProtNLM"/>
    </source>
</evidence>
<dbReference type="Proteomes" id="UP000587760">
    <property type="component" value="Unassembled WGS sequence"/>
</dbReference>
<dbReference type="RefSeq" id="WP_184744647.1">
    <property type="nucleotide sequence ID" value="NZ_JACHGJ010000002.1"/>
</dbReference>
<reference evidence="2 3" key="1">
    <citation type="submission" date="2020-08" db="EMBL/GenBank/DDBJ databases">
        <title>Genomic Encyclopedia of Type Strains, Phase IV (KMG-IV): sequencing the most valuable type-strain genomes for metagenomic binning, comparative biology and taxonomic classification.</title>
        <authorList>
            <person name="Goeker M."/>
        </authorList>
    </citation>
    <scope>NUCLEOTIDE SEQUENCE [LARGE SCALE GENOMIC DNA]</scope>
    <source>
        <strain evidence="2 3">DSM 2461</strain>
    </source>
</reference>